<keyword evidence="4" id="KW-0349">Heme</keyword>
<protein>
    <submittedName>
        <fullName evidence="6">Cytochrome P450 family 805A-CYP805A1</fullName>
    </submittedName>
</protein>
<gene>
    <name evidence="6" type="ORF">CHC_T00008302001</name>
</gene>
<dbReference type="AlphaFoldDB" id="R7QBA0"/>
<feature type="transmembrane region" description="Helical" evidence="5">
    <location>
        <begin position="12"/>
        <end position="30"/>
    </location>
</feature>
<dbReference type="OMA" id="ICMGRIP"/>
<comment type="similarity">
    <text evidence="1">Belongs to the cytochrome P450 family.</text>
</comment>
<name>R7QBA0_CHOCR</name>
<organism evidence="6 7">
    <name type="scientific">Chondrus crispus</name>
    <name type="common">Carrageen Irish moss</name>
    <name type="synonym">Polymorpha crispa</name>
    <dbReference type="NCBI Taxonomy" id="2769"/>
    <lineage>
        <taxon>Eukaryota</taxon>
        <taxon>Rhodophyta</taxon>
        <taxon>Florideophyceae</taxon>
        <taxon>Rhodymeniophycidae</taxon>
        <taxon>Gigartinales</taxon>
        <taxon>Gigartinaceae</taxon>
        <taxon>Chondrus</taxon>
    </lineage>
</organism>
<keyword evidence="5" id="KW-0812">Transmembrane</keyword>
<dbReference type="OrthoDB" id="2293at2759"/>
<dbReference type="Gene3D" id="1.10.630.10">
    <property type="entry name" value="Cytochrome P450"/>
    <property type="match status" value="1"/>
</dbReference>
<evidence type="ECO:0000256" key="4">
    <source>
        <dbReference type="PIRSR" id="PIRSR602403-1"/>
    </source>
</evidence>
<keyword evidence="5" id="KW-1133">Transmembrane helix</keyword>
<dbReference type="Gramene" id="CDF35349">
    <property type="protein sequence ID" value="CDF35349"/>
    <property type="gene ID" value="CHC_T00008302001"/>
</dbReference>
<keyword evidence="2 4" id="KW-0479">Metal-binding</keyword>
<dbReference type="InterPro" id="IPR036396">
    <property type="entry name" value="Cyt_P450_sf"/>
</dbReference>
<keyword evidence="3 4" id="KW-0408">Iron</keyword>
<dbReference type="GO" id="GO:0020037">
    <property type="term" value="F:heme binding"/>
    <property type="evidence" value="ECO:0007669"/>
    <property type="project" value="InterPro"/>
</dbReference>
<proteinExistence type="inferred from homology"/>
<evidence type="ECO:0000256" key="1">
    <source>
        <dbReference type="ARBA" id="ARBA00010617"/>
    </source>
</evidence>
<reference evidence="7" key="1">
    <citation type="journal article" date="2013" name="Proc. Natl. Acad. Sci. U.S.A.">
        <title>Genome structure and metabolic features in the red seaweed Chondrus crispus shed light on evolution of the Archaeplastida.</title>
        <authorList>
            <person name="Collen J."/>
            <person name="Porcel B."/>
            <person name="Carre W."/>
            <person name="Ball S.G."/>
            <person name="Chaparro C."/>
            <person name="Tonon T."/>
            <person name="Barbeyron T."/>
            <person name="Michel G."/>
            <person name="Noel B."/>
            <person name="Valentin K."/>
            <person name="Elias M."/>
            <person name="Artiguenave F."/>
            <person name="Arun A."/>
            <person name="Aury J.M."/>
            <person name="Barbosa-Neto J.F."/>
            <person name="Bothwell J.H."/>
            <person name="Bouget F.Y."/>
            <person name="Brillet L."/>
            <person name="Cabello-Hurtado F."/>
            <person name="Capella-Gutierrez S."/>
            <person name="Charrier B."/>
            <person name="Cladiere L."/>
            <person name="Cock J.M."/>
            <person name="Coelho S.M."/>
            <person name="Colleoni C."/>
            <person name="Czjzek M."/>
            <person name="Da Silva C."/>
            <person name="Delage L."/>
            <person name="Denoeud F."/>
            <person name="Deschamps P."/>
            <person name="Dittami S.M."/>
            <person name="Gabaldon T."/>
            <person name="Gachon C.M."/>
            <person name="Groisillier A."/>
            <person name="Herve C."/>
            <person name="Jabbari K."/>
            <person name="Katinka M."/>
            <person name="Kloareg B."/>
            <person name="Kowalczyk N."/>
            <person name="Labadie K."/>
            <person name="Leblanc C."/>
            <person name="Lopez P.J."/>
            <person name="McLachlan D.H."/>
            <person name="Meslet-Cladiere L."/>
            <person name="Moustafa A."/>
            <person name="Nehr Z."/>
            <person name="Nyvall Collen P."/>
            <person name="Panaud O."/>
            <person name="Partensky F."/>
            <person name="Poulain J."/>
            <person name="Rensing S.A."/>
            <person name="Rousvoal S."/>
            <person name="Samson G."/>
            <person name="Symeonidi A."/>
            <person name="Weissenbach J."/>
            <person name="Zambounis A."/>
            <person name="Wincker P."/>
            <person name="Boyen C."/>
        </authorList>
    </citation>
    <scope>NUCLEOTIDE SEQUENCE [LARGE SCALE GENOMIC DNA]</scope>
    <source>
        <strain evidence="7">cv. Stackhouse</strain>
    </source>
</reference>
<dbReference type="RefSeq" id="XP_005715168.1">
    <property type="nucleotide sequence ID" value="XM_005715111.1"/>
</dbReference>
<dbReference type="InterPro" id="IPR002403">
    <property type="entry name" value="Cyt_P450_E_grp-IV"/>
</dbReference>
<dbReference type="STRING" id="2769.R7QBA0"/>
<dbReference type="PANTHER" id="PTHR24305:SF166">
    <property type="entry name" value="CYTOCHROME P450 12A4, MITOCHONDRIAL-RELATED"/>
    <property type="match status" value="1"/>
</dbReference>
<evidence type="ECO:0000313" key="7">
    <source>
        <dbReference type="Proteomes" id="UP000012073"/>
    </source>
</evidence>
<dbReference type="EMBL" id="HG001729">
    <property type="protein sequence ID" value="CDF35349.1"/>
    <property type="molecule type" value="Genomic_DNA"/>
</dbReference>
<keyword evidence="5" id="KW-0472">Membrane</keyword>
<dbReference type="Proteomes" id="UP000012073">
    <property type="component" value="Unassembled WGS sequence"/>
</dbReference>
<dbReference type="GeneID" id="17322885"/>
<keyword evidence="7" id="KW-1185">Reference proteome</keyword>
<evidence type="ECO:0000256" key="5">
    <source>
        <dbReference type="SAM" id="Phobius"/>
    </source>
</evidence>
<evidence type="ECO:0000256" key="2">
    <source>
        <dbReference type="ARBA" id="ARBA00022723"/>
    </source>
</evidence>
<evidence type="ECO:0000313" key="6">
    <source>
        <dbReference type="EMBL" id="CDF35349.1"/>
    </source>
</evidence>
<dbReference type="InterPro" id="IPR001128">
    <property type="entry name" value="Cyt_P450"/>
</dbReference>
<dbReference type="KEGG" id="ccp:CHC_T00008302001"/>
<dbReference type="PANTHER" id="PTHR24305">
    <property type="entry name" value="CYTOCHROME P450"/>
    <property type="match status" value="1"/>
</dbReference>
<feature type="binding site" description="axial binding residue" evidence="4">
    <location>
        <position position="457"/>
    </location>
    <ligand>
        <name>heme</name>
        <dbReference type="ChEBI" id="CHEBI:30413"/>
    </ligand>
    <ligandPart>
        <name>Fe</name>
        <dbReference type="ChEBI" id="CHEBI:18248"/>
    </ligandPart>
</feature>
<dbReference type="GO" id="GO:0016705">
    <property type="term" value="F:oxidoreductase activity, acting on paired donors, with incorporation or reduction of molecular oxygen"/>
    <property type="evidence" value="ECO:0007669"/>
    <property type="project" value="InterPro"/>
</dbReference>
<evidence type="ECO:0000256" key="3">
    <source>
        <dbReference type="ARBA" id="ARBA00023004"/>
    </source>
</evidence>
<comment type="cofactor">
    <cofactor evidence="4">
        <name>heme</name>
        <dbReference type="ChEBI" id="CHEBI:30413"/>
    </cofactor>
</comment>
<dbReference type="GO" id="GO:0005506">
    <property type="term" value="F:iron ion binding"/>
    <property type="evidence" value="ECO:0007669"/>
    <property type="project" value="InterPro"/>
</dbReference>
<dbReference type="InterPro" id="IPR050121">
    <property type="entry name" value="Cytochrome_P450_monoxygenase"/>
</dbReference>
<dbReference type="SUPFAM" id="SSF48264">
    <property type="entry name" value="Cytochrome P450"/>
    <property type="match status" value="1"/>
</dbReference>
<dbReference type="Pfam" id="PF00067">
    <property type="entry name" value="p450"/>
    <property type="match status" value="1"/>
</dbReference>
<sequence>MVAVNFSLPLDNLGLVVKACFLALPAYILIRQLLVWLNNKLYSDLHSIPGPTVSEWRRARIGWSQAYHIICMDPFETVRLFTRWRKQYGPVYKIRSMLGEVVIMATSVSAIRTVNISKSGCFEKMAMARKFIGPLVGDEGIILAEGKTHARIRKMVAPAMHHDALVSLSTVFLQQAKLFAERLGASDPEKLDILAESRLATFSIIYTTCFGTDIAQPERIASLQKAYHEVFKEPLWRTFLSSLLGLIFWFVDPSVFNWREDLHRYIKNTSKLLCEEYFHRESQNEKPSQKEKPLLSFMVDPDTNMKISSGEMVDTVLSFLVAGQITTSASICWTLSLLGREPQWQERLFQELQTWREEDGLERLDALPILDRVVKESIRLYPPLSNVTRISMKPVNIDGYLIPAGIAVRMPITSMQRDEEIWGNDADKFNPDRFLDEDLVVKSRMFWSAFLFGRRSCIGQRFALLEIKALISIVMLQHVIVKRNPEVPQPSCRGCFAVPKDMKIYFRRR</sequence>
<dbReference type="PRINTS" id="PR00465">
    <property type="entry name" value="EP450IV"/>
</dbReference>
<dbReference type="GO" id="GO:0004497">
    <property type="term" value="F:monooxygenase activity"/>
    <property type="evidence" value="ECO:0007669"/>
    <property type="project" value="InterPro"/>
</dbReference>
<dbReference type="PRINTS" id="PR00385">
    <property type="entry name" value="P450"/>
</dbReference>
<accession>R7QBA0</accession>